<dbReference type="Proteomes" id="UP000198817">
    <property type="component" value="Unassembled WGS sequence"/>
</dbReference>
<evidence type="ECO:0000313" key="2">
    <source>
        <dbReference type="EMBL" id="SFU33289.1"/>
    </source>
</evidence>
<reference evidence="2 3" key="1">
    <citation type="submission" date="2016-10" db="EMBL/GenBank/DDBJ databases">
        <authorList>
            <person name="de Groot N.N."/>
        </authorList>
    </citation>
    <scope>NUCLEOTIDE SEQUENCE [LARGE SCALE GENOMIC DNA]</scope>
    <source>
        <strain evidence="2 3">KHGC13</strain>
    </source>
</reference>
<keyword evidence="1" id="KW-0732">Signal</keyword>
<feature type="signal peptide" evidence="1">
    <location>
        <begin position="1"/>
        <end position="36"/>
    </location>
</feature>
<protein>
    <recommendedName>
        <fullName evidence="4">Extracellular protein</fullName>
    </recommendedName>
</protein>
<evidence type="ECO:0000313" key="3">
    <source>
        <dbReference type="Proteomes" id="UP000198817"/>
    </source>
</evidence>
<evidence type="ECO:0008006" key="4">
    <source>
        <dbReference type="Google" id="ProtNLM"/>
    </source>
</evidence>
<keyword evidence="3" id="KW-1185">Reference proteome</keyword>
<proteinExistence type="predicted"/>
<dbReference type="EMBL" id="FPBT01000002">
    <property type="protein sequence ID" value="SFU33289.1"/>
    <property type="molecule type" value="Genomic_DNA"/>
</dbReference>
<dbReference type="OrthoDB" id="2276332at2"/>
<dbReference type="STRING" id="155865.SAMN05216515_101150"/>
<gene>
    <name evidence="2" type="ORF">SAMN05216508_10217</name>
</gene>
<organism evidence="2 3">
    <name type="scientific">Eubacterium pyruvativorans</name>
    <dbReference type="NCBI Taxonomy" id="155865"/>
    <lineage>
        <taxon>Bacteria</taxon>
        <taxon>Bacillati</taxon>
        <taxon>Bacillota</taxon>
        <taxon>Clostridia</taxon>
        <taxon>Eubacteriales</taxon>
        <taxon>Eubacteriaceae</taxon>
        <taxon>Eubacterium</taxon>
    </lineage>
</organism>
<evidence type="ECO:0000256" key="1">
    <source>
        <dbReference type="SAM" id="SignalP"/>
    </source>
</evidence>
<dbReference type="AlphaFoldDB" id="A0A1I7FAT8"/>
<name>A0A1I7FAT8_9FIRM</name>
<dbReference type="SUPFAM" id="SSF75011">
    <property type="entry name" value="3-carboxy-cis,cis-mucoante lactonizing enzyme"/>
    <property type="match status" value="1"/>
</dbReference>
<accession>A0A1I7FAT8</accession>
<sequence length="364" mass="40689">MGNDNRKKESLRIPVWMIAALLAAICTLCLPLSAGAATYTQKKPALAPYTVSSYKTVKNTHYVIPDHAYEYYSSDVMKSQKGYRTTFTRSMSTLMLTSGGTPMDPQSMAITPDGRYLYIVYLIDHGGVNNLNARGRLVRFDLNALRQDNGGQLPDQVNSKDTRYVKTGPLIVFGHCQSLAYNPKTKSLWFVAKPGYSKTCVKELDMNTFRVKNTVNYSLKSTVSMGYTLAFDKRGNAYFYTSSKNGTWSPKRSIKIYKGTVSRRSVRWHLVMQGIRYANGPIRSGNNIIQGMGYNPKLDRLYFVSDSSILSVPAGKLGRLKPSDVRESVFGGHREFEGVAFDGQGRGLLLTNRPYEVMRTGDGF</sequence>
<dbReference type="RefSeq" id="WP_090469604.1">
    <property type="nucleotide sequence ID" value="NZ_CACVNK010000027.1"/>
</dbReference>
<feature type="chain" id="PRO_5011522270" description="Extracellular protein" evidence="1">
    <location>
        <begin position="37"/>
        <end position="364"/>
    </location>
</feature>